<feature type="region of interest" description="Disordered" evidence="3">
    <location>
        <begin position="1106"/>
        <end position="1148"/>
    </location>
</feature>
<dbReference type="OrthoDB" id="429813at2759"/>
<dbReference type="InterPro" id="IPR042099">
    <property type="entry name" value="ANL_N_sf"/>
</dbReference>
<dbReference type="EMBL" id="NKHZ01000049">
    <property type="protein sequence ID" value="PNS17757.1"/>
    <property type="molecule type" value="Genomic_DNA"/>
</dbReference>
<feature type="region of interest" description="Disordered" evidence="3">
    <location>
        <begin position="1046"/>
        <end position="1079"/>
    </location>
</feature>
<evidence type="ECO:0000256" key="3">
    <source>
        <dbReference type="SAM" id="MobiDB-lite"/>
    </source>
</evidence>
<dbReference type="Pfam" id="PF00550">
    <property type="entry name" value="PP-binding"/>
    <property type="match status" value="1"/>
</dbReference>
<dbReference type="Pfam" id="PF07993">
    <property type="entry name" value="NAD_binding_4"/>
    <property type="match status" value="1"/>
</dbReference>
<feature type="transmembrane region" description="Helical" evidence="4">
    <location>
        <begin position="93"/>
        <end position="114"/>
    </location>
</feature>
<proteinExistence type="predicted"/>
<dbReference type="SUPFAM" id="SSF51735">
    <property type="entry name" value="NAD(P)-binding Rossmann-fold domains"/>
    <property type="match status" value="1"/>
</dbReference>
<feature type="domain" description="Carrier" evidence="5">
    <location>
        <begin position="566"/>
        <end position="645"/>
    </location>
</feature>
<dbReference type="Pfam" id="PF00501">
    <property type="entry name" value="AMP-binding"/>
    <property type="match status" value="1"/>
</dbReference>
<keyword evidence="4" id="KW-0812">Transmembrane</keyword>
<dbReference type="Proteomes" id="UP000243797">
    <property type="component" value="Unassembled WGS sequence"/>
</dbReference>
<keyword evidence="4" id="KW-1133">Transmembrane helix</keyword>
<dbReference type="InterPro" id="IPR036291">
    <property type="entry name" value="NAD(P)-bd_dom_sf"/>
</dbReference>
<dbReference type="SUPFAM" id="SSF56801">
    <property type="entry name" value="Acetyl-CoA synthetase-like"/>
    <property type="match status" value="1"/>
</dbReference>
<sequence length="1183" mass="128444">MATPNYFTCTLGQAAHLELTNPEFRNISGLIDSRLEQTPDLPAVGFASSPSNTPGSQSWVPQVSTFLDLANTSTALAVQLRDTFKDIRKSQTVALLCPSTSIFLFTWLALMRLGHPVLLIAPQCQPAAIAHLCQTCDIIALIYEDQYEELAKRSGEVAAEKGQTLQPLLLPFYDGASIQAIGEKAGQLQFPDPEPTDVAYLHHTSGTSSGLPKPIPQTHRAGAGVLPSFPDGHRAATFTTTPLYHGGIADAFRAWTSGAMIWLFPGKGIPITASNIVRCLDIAAEQAQAGKAPPVKYFSSVPYVLQSMEADERGLQYLQSMDIVGVGGAALPAEVGDRLIKSGVNLISRFGSAECGFLMSSHRDYAKDKEWQYLRSDVGSKLLQFEKQDTGLVELVIRDGWPHMAKRNRDDGSFATADLFAPHSSIANAWRYHSRADSQLTLITGKKFDPASLENAIATTDLLEDVLIFGNGQPYPGALLFRSDKASQLSDVDLISQLWPTIEKLNRDTQDHARIMKKMLIAMTKLDTPLEKSSKGTIIRGAAEKRFADDIEQAYSSTVDKTLSDVPDDEIVTMVTSQIQSITNKPAPPAPDADLYAYGVDSVAGMQIRNSIRQLIPNLKKALPLNIVEDCGTVERLADWILKTRHGETIADTDAEERQLMLDLVEKYGRILKASAKTNGQPHAIGLEHQTPDDDAPQKDVVVLTGVTGALGAHILDLYSRSDTTKRIYCLVRGASDHACKERVSKALAARNLGALSDKVVILGAQLGEEKLGLGDNDYSRLAHEATIILHVAWAVNFRMRLRAFERDHVGGLTNLLGLTLSSRRARAPRFGFCSSVASALSYTPTPIPEAILASPASASPLGYSRSKWVGEQLCSLAAGLSAGISDDSTIRVFRVGQLGGDDRRGVWNVTEAWPLMLAVGIKELGAMPDLRTEKLDWLPVDIAARALVEGMMREEGSGSMGALDGGETASTRMMMKREGRDDGAREQGSGQATRCCSVAHVVHDGANPSWGQMLVWLQKERQRRGQKGFEVVDPGSWVEMLEGASGEGTARQGGGGDYGQDASRSGEGEGEGEGDGIHRTHPAFKLLELWKSAYGTETRVDTGRGKHAAAVAAPVATREDDEQEYEEKRKREDGGGQSASEGREGPLFEMGKTKAAIPTLRHLRPVDEAYVVRIWTWIDENM</sequence>
<dbReference type="InterPro" id="IPR051414">
    <property type="entry name" value="Adenylate-forming_Reductase"/>
</dbReference>
<evidence type="ECO:0000313" key="7">
    <source>
        <dbReference type="Proteomes" id="UP000243797"/>
    </source>
</evidence>
<dbReference type="InterPro" id="IPR036736">
    <property type="entry name" value="ACP-like_sf"/>
</dbReference>
<organism evidence="6 7">
    <name type="scientific">Sphaceloma murrayae</name>
    <dbReference type="NCBI Taxonomy" id="2082308"/>
    <lineage>
        <taxon>Eukaryota</taxon>
        <taxon>Fungi</taxon>
        <taxon>Dikarya</taxon>
        <taxon>Ascomycota</taxon>
        <taxon>Pezizomycotina</taxon>
        <taxon>Dothideomycetes</taxon>
        <taxon>Dothideomycetidae</taxon>
        <taxon>Myriangiales</taxon>
        <taxon>Elsinoaceae</taxon>
        <taxon>Sphaceloma</taxon>
    </lineage>
</organism>
<comment type="caution">
    <text evidence="6">The sequence shown here is derived from an EMBL/GenBank/DDBJ whole genome shotgun (WGS) entry which is preliminary data.</text>
</comment>
<evidence type="ECO:0000256" key="1">
    <source>
        <dbReference type="ARBA" id="ARBA00022450"/>
    </source>
</evidence>
<dbReference type="InterPro" id="IPR000873">
    <property type="entry name" value="AMP-dep_synth/lig_dom"/>
</dbReference>
<keyword evidence="2" id="KW-0597">Phosphoprotein</keyword>
<dbReference type="Pfam" id="PF23562">
    <property type="entry name" value="AMP-binding_C_3"/>
    <property type="match status" value="1"/>
</dbReference>
<dbReference type="InParanoid" id="A0A2K1QRP5"/>
<dbReference type="InterPro" id="IPR013120">
    <property type="entry name" value="FAR_NAD-bd"/>
</dbReference>
<reference evidence="6 7" key="1">
    <citation type="submission" date="2017-06" db="EMBL/GenBank/DDBJ databases">
        <title>Draft genome sequence of a variant of Elsinoe murrayae.</title>
        <authorList>
            <person name="Cheng Q."/>
        </authorList>
    </citation>
    <scope>NUCLEOTIDE SEQUENCE [LARGE SCALE GENOMIC DNA]</scope>
    <source>
        <strain evidence="6 7">CQ-2017a</strain>
    </source>
</reference>
<accession>A0A2K1QRP5</accession>
<evidence type="ECO:0000313" key="6">
    <source>
        <dbReference type="EMBL" id="PNS17757.1"/>
    </source>
</evidence>
<dbReference type="PANTHER" id="PTHR43439">
    <property type="entry name" value="PHENYLACETATE-COENZYME A LIGASE"/>
    <property type="match status" value="1"/>
</dbReference>
<protein>
    <submittedName>
        <fullName evidence="6">L-2-aminoadipate reductase</fullName>
    </submittedName>
</protein>
<evidence type="ECO:0000259" key="5">
    <source>
        <dbReference type="PROSITE" id="PS50075"/>
    </source>
</evidence>
<evidence type="ECO:0000256" key="4">
    <source>
        <dbReference type="SAM" id="Phobius"/>
    </source>
</evidence>
<dbReference type="Gene3D" id="3.40.50.12780">
    <property type="entry name" value="N-terminal domain of ligase-like"/>
    <property type="match status" value="1"/>
</dbReference>
<dbReference type="SMART" id="SM00823">
    <property type="entry name" value="PKS_PP"/>
    <property type="match status" value="1"/>
</dbReference>
<dbReference type="InterPro" id="IPR020806">
    <property type="entry name" value="PKS_PP-bd"/>
</dbReference>
<gene>
    <name evidence="6" type="ORF">CAC42_3152</name>
</gene>
<dbReference type="GO" id="GO:0031177">
    <property type="term" value="F:phosphopantetheine binding"/>
    <property type="evidence" value="ECO:0007669"/>
    <property type="project" value="InterPro"/>
</dbReference>
<dbReference type="PROSITE" id="PS00012">
    <property type="entry name" value="PHOSPHOPANTETHEINE"/>
    <property type="match status" value="1"/>
</dbReference>
<dbReference type="AlphaFoldDB" id="A0A2K1QRP5"/>
<dbReference type="PANTHER" id="PTHR43439:SF2">
    <property type="entry name" value="ENZYME, PUTATIVE (JCVI)-RELATED"/>
    <property type="match status" value="1"/>
</dbReference>
<name>A0A2K1QRP5_9PEZI</name>
<keyword evidence="7" id="KW-1185">Reference proteome</keyword>
<dbReference type="SUPFAM" id="SSF47336">
    <property type="entry name" value="ACP-like"/>
    <property type="match status" value="1"/>
</dbReference>
<dbReference type="Gene3D" id="1.10.1200.10">
    <property type="entry name" value="ACP-like"/>
    <property type="match status" value="1"/>
</dbReference>
<dbReference type="InterPro" id="IPR009081">
    <property type="entry name" value="PP-bd_ACP"/>
</dbReference>
<keyword evidence="4" id="KW-0472">Membrane</keyword>
<dbReference type="STRING" id="2082308.A0A2K1QRP5"/>
<keyword evidence="1" id="KW-0596">Phosphopantetheine</keyword>
<dbReference type="Gene3D" id="3.40.50.720">
    <property type="entry name" value="NAD(P)-binding Rossmann-like Domain"/>
    <property type="match status" value="1"/>
</dbReference>
<dbReference type="PROSITE" id="PS50075">
    <property type="entry name" value="CARRIER"/>
    <property type="match status" value="1"/>
</dbReference>
<dbReference type="InterPro" id="IPR006162">
    <property type="entry name" value="Ppantetheine_attach_site"/>
</dbReference>
<evidence type="ECO:0000256" key="2">
    <source>
        <dbReference type="ARBA" id="ARBA00022553"/>
    </source>
</evidence>